<dbReference type="STRING" id="42249.A0A317T016"/>
<accession>A0A317T016</accession>
<evidence type="ECO:0000313" key="4">
    <source>
        <dbReference type="Proteomes" id="UP000246991"/>
    </source>
</evidence>
<keyword evidence="4" id="KW-1185">Reference proteome</keyword>
<dbReference type="PANTHER" id="PTHR46929">
    <property type="entry name" value="EXPRESSED PROTEIN"/>
    <property type="match status" value="1"/>
</dbReference>
<evidence type="ECO:0000259" key="2">
    <source>
        <dbReference type="Pfam" id="PF12776"/>
    </source>
</evidence>
<comment type="caution">
    <text evidence="3">The sequence shown here is derived from an EMBL/GenBank/DDBJ whole genome shotgun (WGS) entry which is preliminary data.</text>
</comment>
<dbReference type="AlphaFoldDB" id="A0A317T016"/>
<dbReference type="InterPro" id="IPR024752">
    <property type="entry name" value="Myb/SANT-like_dom"/>
</dbReference>
<organism evidence="3 4">
    <name type="scientific">Tuber magnatum</name>
    <name type="common">white Piedmont truffle</name>
    <dbReference type="NCBI Taxonomy" id="42249"/>
    <lineage>
        <taxon>Eukaryota</taxon>
        <taxon>Fungi</taxon>
        <taxon>Dikarya</taxon>
        <taxon>Ascomycota</taxon>
        <taxon>Pezizomycotina</taxon>
        <taxon>Pezizomycetes</taxon>
        <taxon>Pezizales</taxon>
        <taxon>Tuberaceae</taxon>
        <taxon>Tuber</taxon>
    </lineage>
</organism>
<feature type="domain" description="Myb/SANT-like" evidence="2">
    <location>
        <begin position="3"/>
        <end position="40"/>
    </location>
</feature>
<feature type="region of interest" description="Disordered" evidence="1">
    <location>
        <begin position="97"/>
        <end position="139"/>
    </location>
</feature>
<evidence type="ECO:0000256" key="1">
    <source>
        <dbReference type="SAM" id="MobiDB-lite"/>
    </source>
</evidence>
<dbReference type="Proteomes" id="UP000246991">
    <property type="component" value="Unassembled WGS sequence"/>
</dbReference>
<feature type="compositionally biased region" description="Polar residues" evidence="1">
    <location>
        <begin position="106"/>
        <end position="117"/>
    </location>
</feature>
<gene>
    <name evidence="3" type="ORF">C7212DRAFT_341172</name>
</gene>
<reference evidence="3 4" key="1">
    <citation type="submission" date="2018-03" db="EMBL/GenBank/DDBJ databases">
        <title>Genomes of Pezizomycetes fungi and the evolution of truffles.</title>
        <authorList>
            <person name="Murat C."/>
            <person name="Payen T."/>
            <person name="Noel B."/>
            <person name="Kuo A."/>
            <person name="Martin F.M."/>
        </authorList>
    </citation>
    <scope>NUCLEOTIDE SEQUENCE [LARGE SCALE GENOMIC DNA]</scope>
    <source>
        <strain evidence="3">091103-1</strain>
    </source>
</reference>
<name>A0A317T016_9PEZI</name>
<dbReference type="PANTHER" id="PTHR46929:SF3">
    <property type="entry name" value="MYB_SANT-LIKE DOMAIN-CONTAINING PROTEIN"/>
    <property type="match status" value="1"/>
</dbReference>
<sequence>MFNKLKQSYETFETLKGNSHFGWNEEDKVVTALEELWAEYIKAHPEVRQFKDCTWKFYSEMRKVFDNTVATGELATATGMRTQKRQHSVYTIECSSSDADPDVEVSSPNSFSLTSIDPPSPIVHRPQGKKPIPIEHSPSPPIQTLYQAWKKRPRVSPTHVSIQAIAGSIESLATSIQETRQKFEPPSSSSTSGTVGPLASSIAVPHGENHLGLPVPTAPMDPAVLVLKKMLEEGDITINEHREALVILQENPIEVSIFAFGIPIMQTDWIERHVRHLCI</sequence>
<dbReference type="OrthoDB" id="76215at2759"/>
<proteinExistence type="predicted"/>
<dbReference type="Pfam" id="PF12776">
    <property type="entry name" value="Myb_DNA-bind_3"/>
    <property type="match status" value="1"/>
</dbReference>
<protein>
    <recommendedName>
        <fullName evidence="2">Myb/SANT-like domain-containing protein</fullName>
    </recommendedName>
</protein>
<evidence type="ECO:0000313" key="3">
    <source>
        <dbReference type="EMBL" id="PWW80012.1"/>
    </source>
</evidence>
<dbReference type="EMBL" id="PYWC01000005">
    <property type="protein sequence ID" value="PWW80012.1"/>
    <property type="molecule type" value="Genomic_DNA"/>
</dbReference>